<gene>
    <name evidence="1" type="ORF">A8926_5243</name>
</gene>
<name>A0A2N3Y305_SACSN</name>
<evidence type="ECO:0000313" key="2">
    <source>
        <dbReference type="Proteomes" id="UP000233786"/>
    </source>
</evidence>
<dbReference type="Proteomes" id="UP000233786">
    <property type="component" value="Unassembled WGS sequence"/>
</dbReference>
<protein>
    <submittedName>
        <fullName evidence="1">Uncharacterized protein</fullName>
    </submittedName>
</protein>
<proteinExistence type="predicted"/>
<keyword evidence="2" id="KW-1185">Reference proteome</keyword>
<reference evidence="1" key="1">
    <citation type="submission" date="2017-12" db="EMBL/GenBank/DDBJ databases">
        <title>Sequencing the genomes of 1000 Actinobacteria strains.</title>
        <authorList>
            <person name="Klenk H.-P."/>
        </authorList>
    </citation>
    <scope>NUCLEOTIDE SEQUENCE [LARGE SCALE GENOMIC DNA]</scope>
    <source>
        <strain evidence="1">DSM 44228</strain>
    </source>
</reference>
<organism evidence="1 2">
    <name type="scientific">Saccharopolyspora spinosa</name>
    <dbReference type="NCBI Taxonomy" id="60894"/>
    <lineage>
        <taxon>Bacteria</taxon>
        <taxon>Bacillati</taxon>
        <taxon>Actinomycetota</taxon>
        <taxon>Actinomycetes</taxon>
        <taxon>Pseudonocardiales</taxon>
        <taxon>Pseudonocardiaceae</taxon>
        <taxon>Saccharopolyspora</taxon>
    </lineage>
</organism>
<evidence type="ECO:0000313" key="1">
    <source>
        <dbReference type="EMBL" id="PKW17295.1"/>
    </source>
</evidence>
<sequence>MAHLVRVARGAAGELLGFYTMIVPGLRDEGEGEPDIMFADDAAPGLRLLHGPVLPKLRPGVTVGICVRSWS</sequence>
<accession>A0A2N3Y305</accession>
<dbReference type="EMBL" id="PJNB01000001">
    <property type="protein sequence ID" value="PKW17295.1"/>
    <property type="molecule type" value="Genomic_DNA"/>
</dbReference>
<dbReference type="AlphaFoldDB" id="A0A2N3Y305"/>
<comment type="caution">
    <text evidence="1">The sequence shown here is derived from an EMBL/GenBank/DDBJ whole genome shotgun (WGS) entry which is preliminary data.</text>
</comment>